<dbReference type="RefSeq" id="WP_099082754.1">
    <property type="nucleotide sequence ID" value="NZ_AWQQ01000046.1"/>
</dbReference>
<dbReference type="InterPro" id="IPR010611">
    <property type="entry name" value="3D_dom"/>
</dbReference>
<feature type="domain" description="G5" evidence="3">
    <location>
        <begin position="129"/>
        <end position="209"/>
    </location>
</feature>
<dbReference type="PROSITE" id="PS51109">
    <property type="entry name" value="G5"/>
    <property type="match status" value="1"/>
</dbReference>
<evidence type="ECO:0000313" key="5">
    <source>
        <dbReference type="Proteomes" id="UP000222564"/>
    </source>
</evidence>
<comment type="caution">
    <text evidence="4">The sequence shown here is derived from an EMBL/GenBank/DDBJ whole genome shotgun (WGS) entry which is preliminary data.</text>
</comment>
<dbReference type="EMBL" id="AWQQ01000046">
    <property type="protein sequence ID" value="PHJ38685.1"/>
    <property type="molecule type" value="Genomic_DNA"/>
</dbReference>
<dbReference type="Pfam" id="PF07501">
    <property type="entry name" value="G5"/>
    <property type="match status" value="1"/>
</dbReference>
<proteinExistence type="predicted"/>
<dbReference type="Gene3D" id="2.40.40.10">
    <property type="entry name" value="RlpA-like domain"/>
    <property type="match status" value="1"/>
</dbReference>
<evidence type="ECO:0000259" key="3">
    <source>
        <dbReference type="PROSITE" id="PS51109"/>
    </source>
</evidence>
<dbReference type="InterPro" id="IPR007137">
    <property type="entry name" value="DUF348"/>
</dbReference>
<evidence type="ECO:0000256" key="1">
    <source>
        <dbReference type="ARBA" id="ARBA00022729"/>
    </source>
</evidence>
<keyword evidence="2" id="KW-0812">Transmembrane</keyword>
<dbReference type="SMART" id="SM01208">
    <property type="entry name" value="G5"/>
    <property type="match status" value="1"/>
</dbReference>
<dbReference type="CDD" id="cd14667">
    <property type="entry name" value="3D_containing_proteins"/>
    <property type="match status" value="1"/>
</dbReference>
<dbReference type="Proteomes" id="UP000222564">
    <property type="component" value="Unassembled WGS sequence"/>
</dbReference>
<dbReference type="GO" id="GO:0019867">
    <property type="term" value="C:outer membrane"/>
    <property type="evidence" value="ECO:0007669"/>
    <property type="project" value="InterPro"/>
</dbReference>
<evidence type="ECO:0000313" key="4">
    <source>
        <dbReference type="EMBL" id="PHJ38685.1"/>
    </source>
</evidence>
<dbReference type="AlphaFoldDB" id="A0A2C6MG69"/>
<dbReference type="Pfam" id="PF06725">
    <property type="entry name" value="3D"/>
    <property type="match status" value="1"/>
</dbReference>
<dbReference type="SUPFAM" id="SSF50685">
    <property type="entry name" value="Barwin-like endoglucanases"/>
    <property type="match status" value="1"/>
</dbReference>
<evidence type="ECO:0000256" key="2">
    <source>
        <dbReference type="SAM" id="Phobius"/>
    </source>
</evidence>
<sequence>MDWCPVEWPTRSQAVTTARMKQSGKKATMAGLLGILILFLMAVVALGYALWSDKIVLPDTLTRAEAFLKEMISVEIPVNLTVDGQTTVIQTKAQNVQELLAERGITIKPADQVLPAMTALLKKDMAIRVVQVEVKTVTKQVAVPFVTERIANPEMPRGFARLVKKGKPGLQKETWQIRYEDGTEVSRACVAREIIQEPVNALVQHGTLSTISRGGQPLRVSQALDMLATAYTYTGYNTASGVAPGPGVAAVDPQIIPLGTLLYVDGYGKATALDTGGDIKGNRIDLFYETRDEALQWGVRKTKVYVLE</sequence>
<accession>A0A2C6MG69</accession>
<dbReference type="Gene3D" id="2.20.230.10">
    <property type="entry name" value="Resuscitation-promoting factor rpfb"/>
    <property type="match status" value="1"/>
</dbReference>
<dbReference type="PANTHER" id="PTHR39160:SF4">
    <property type="entry name" value="RESUSCITATION-PROMOTING FACTOR RPFB"/>
    <property type="match status" value="1"/>
</dbReference>
<dbReference type="OrthoDB" id="9798935at2"/>
<keyword evidence="2" id="KW-0472">Membrane</keyword>
<protein>
    <recommendedName>
        <fullName evidence="3">G5 domain-containing protein</fullName>
    </recommendedName>
</protein>
<dbReference type="PANTHER" id="PTHR39160">
    <property type="entry name" value="CELL WALL-BINDING PROTEIN YOCH"/>
    <property type="match status" value="1"/>
</dbReference>
<keyword evidence="5" id="KW-1185">Reference proteome</keyword>
<name>A0A2C6MG69_9FIRM</name>
<dbReference type="InterPro" id="IPR011098">
    <property type="entry name" value="G5_dom"/>
</dbReference>
<reference evidence="4 5" key="1">
    <citation type="submission" date="2013-09" db="EMBL/GenBank/DDBJ databases">
        <title>Biodegradation of hydrocarbons in the deep terrestrial subsurface : characterization of a microbial consortium composed of two Desulfotomaculum species originating from a deep geological formation.</title>
        <authorList>
            <person name="Aullo T."/>
            <person name="Berlendis S."/>
            <person name="Lascourreges J.-F."/>
            <person name="Dessort D."/>
            <person name="Saint-Laurent S."/>
            <person name="Schraauwers B."/>
            <person name="Mas J."/>
            <person name="Magot M."/>
            <person name="Ranchou-Peyruse A."/>
        </authorList>
    </citation>
    <scope>NUCLEOTIDE SEQUENCE [LARGE SCALE GENOMIC DNA]</scope>
    <source>
        <strain evidence="4 5">Bs107</strain>
    </source>
</reference>
<feature type="transmembrane region" description="Helical" evidence="2">
    <location>
        <begin position="29"/>
        <end position="51"/>
    </location>
</feature>
<keyword evidence="1" id="KW-0732">Signal</keyword>
<keyword evidence="2" id="KW-1133">Transmembrane helix</keyword>
<dbReference type="InterPro" id="IPR051933">
    <property type="entry name" value="Resuscitation_pf_RpfB"/>
</dbReference>
<dbReference type="Pfam" id="PF03990">
    <property type="entry name" value="DUF348"/>
    <property type="match status" value="1"/>
</dbReference>
<dbReference type="InterPro" id="IPR059180">
    <property type="entry name" value="3D_YorM"/>
</dbReference>
<dbReference type="GO" id="GO:0009254">
    <property type="term" value="P:peptidoglycan turnover"/>
    <property type="evidence" value="ECO:0007669"/>
    <property type="project" value="InterPro"/>
</dbReference>
<dbReference type="InterPro" id="IPR036908">
    <property type="entry name" value="RlpA-like_sf"/>
</dbReference>
<organism evidence="4 5">
    <name type="scientific">Desulforamulus profundi</name>
    <dbReference type="NCBI Taxonomy" id="1383067"/>
    <lineage>
        <taxon>Bacteria</taxon>
        <taxon>Bacillati</taxon>
        <taxon>Bacillota</taxon>
        <taxon>Clostridia</taxon>
        <taxon>Eubacteriales</taxon>
        <taxon>Peptococcaceae</taxon>
        <taxon>Desulforamulus</taxon>
    </lineage>
</organism>
<gene>
    <name evidence="4" type="ORF">P378_08055</name>
</gene>
<dbReference type="GO" id="GO:0004553">
    <property type="term" value="F:hydrolase activity, hydrolyzing O-glycosyl compounds"/>
    <property type="evidence" value="ECO:0007669"/>
    <property type="project" value="InterPro"/>
</dbReference>